<feature type="domain" description="eCIS core" evidence="2">
    <location>
        <begin position="138"/>
        <end position="211"/>
    </location>
</feature>
<dbReference type="AlphaFoldDB" id="A0A928ZZN9"/>
<dbReference type="Pfam" id="PF13699">
    <property type="entry name" value="eCIS_core"/>
    <property type="match status" value="1"/>
</dbReference>
<evidence type="ECO:0000313" key="4">
    <source>
        <dbReference type="Proteomes" id="UP000615026"/>
    </source>
</evidence>
<comment type="caution">
    <text evidence="3">The sequence shown here is derived from an EMBL/GenBank/DDBJ whole genome shotgun (WGS) entry which is preliminary data.</text>
</comment>
<dbReference type="Proteomes" id="UP000615026">
    <property type="component" value="Unassembled WGS sequence"/>
</dbReference>
<keyword evidence="4" id="KW-1185">Reference proteome</keyword>
<feature type="compositionally biased region" description="Basic and acidic residues" evidence="1">
    <location>
        <begin position="87"/>
        <end position="98"/>
    </location>
</feature>
<gene>
    <name evidence="3" type="ORF">IQ260_27895</name>
</gene>
<evidence type="ECO:0000256" key="1">
    <source>
        <dbReference type="SAM" id="MobiDB-lite"/>
    </source>
</evidence>
<dbReference type="InterPro" id="IPR025295">
    <property type="entry name" value="eCIS_core_dom"/>
</dbReference>
<reference evidence="3" key="1">
    <citation type="submission" date="2020-10" db="EMBL/GenBank/DDBJ databases">
        <authorList>
            <person name="Castelo-Branco R."/>
            <person name="Eusebio N."/>
            <person name="Adriana R."/>
            <person name="Vieira A."/>
            <person name="Brugerolle De Fraissinette N."/>
            <person name="Rezende De Castro R."/>
            <person name="Schneider M.P."/>
            <person name="Vasconcelos V."/>
            <person name="Leao P.N."/>
        </authorList>
    </citation>
    <scope>NUCLEOTIDE SEQUENCE</scope>
    <source>
        <strain evidence="3">LEGE 11479</strain>
    </source>
</reference>
<evidence type="ECO:0000259" key="2">
    <source>
        <dbReference type="Pfam" id="PF13699"/>
    </source>
</evidence>
<organism evidence="3 4">
    <name type="scientific">Leptolyngbya cf. ectocarpi LEGE 11479</name>
    <dbReference type="NCBI Taxonomy" id="1828722"/>
    <lineage>
        <taxon>Bacteria</taxon>
        <taxon>Bacillati</taxon>
        <taxon>Cyanobacteriota</taxon>
        <taxon>Cyanophyceae</taxon>
        <taxon>Leptolyngbyales</taxon>
        <taxon>Leptolyngbyaceae</taxon>
        <taxon>Leptolyngbya group</taxon>
        <taxon>Leptolyngbya</taxon>
    </lineage>
</organism>
<proteinExistence type="predicted"/>
<sequence length="243" mass="27111">MQFGHGVSQPVQRQVEPNLEEDEEALQRQAEPTLEEDEEDLPVQAKLTIGQPGDKYEQEADQMAAKVMAMPDSAVQREAMPEEEEELQAKQELQREAMPEEEDETLQAKPQLQAKGSVPEAPTNFDSQLAQQKGGGQPLSDKTRAFMEPRFGSDFGDVRVHETPDLANAIQAQAFTHGQDIYFNSGKYNPGSSGGKELLAHELTHVVQQRSSMPHPAISMQQDEGTTFSYWLQKDKNGIAYQK</sequence>
<feature type="region of interest" description="Disordered" evidence="1">
    <location>
        <begin position="1"/>
        <end position="43"/>
    </location>
</feature>
<feature type="region of interest" description="Disordered" evidence="1">
    <location>
        <begin position="75"/>
        <end position="143"/>
    </location>
</feature>
<name>A0A928ZZN9_LEPEC</name>
<accession>A0A928ZZN9</accession>
<feature type="non-terminal residue" evidence="3">
    <location>
        <position position="243"/>
    </location>
</feature>
<protein>
    <submittedName>
        <fullName evidence="3">DUF4157 domain-containing protein</fullName>
    </submittedName>
</protein>
<dbReference type="EMBL" id="JADEXP010000440">
    <property type="protein sequence ID" value="MBE9070472.1"/>
    <property type="molecule type" value="Genomic_DNA"/>
</dbReference>
<evidence type="ECO:0000313" key="3">
    <source>
        <dbReference type="EMBL" id="MBE9070472.1"/>
    </source>
</evidence>